<dbReference type="GO" id="GO:0005524">
    <property type="term" value="F:ATP binding"/>
    <property type="evidence" value="ECO:0007669"/>
    <property type="project" value="UniProtKB-UniRule"/>
</dbReference>
<evidence type="ECO:0000256" key="3">
    <source>
        <dbReference type="ARBA" id="ARBA00022598"/>
    </source>
</evidence>
<feature type="binding site" evidence="8">
    <location>
        <begin position="38"/>
        <end position="43"/>
    </location>
    <ligand>
        <name>ATP</name>
        <dbReference type="ChEBI" id="CHEBI:30616"/>
    </ligand>
</feature>
<dbReference type="CDD" id="cd01992">
    <property type="entry name" value="TilS_N"/>
    <property type="match status" value="1"/>
</dbReference>
<accession>A0A8I1AM54</accession>
<dbReference type="SUPFAM" id="SSF82829">
    <property type="entry name" value="MesJ substrate recognition domain-like"/>
    <property type="match status" value="1"/>
</dbReference>
<evidence type="ECO:0000256" key="7">
    <source>
        <dbReference type="ARBA" id="ARBA00048539"/>
    </source>
</evidence>
<comment type="similarity">
    <text evidence="8">Belongs to the tRNA(Ile)-lysidine synthase family.</text>
</comment>
<name>A0A8I1AM54_ACIBZ</name>
<comment type="catalytic activity">
    <reaction evidence="7 8">
        <text>cytidine(34) in tRNA(Ile2) + L-lysine + ATP = lysidine(34) in tRNA(Ile2) + AMP + diphosphate + H(+)</text>
        <dbReference type="Rhea" id="RHEA:43744"/>
        <dbReference type="Rhea" id="RHEA-COMP:10625"/>
        <dbReference type="Rhea" id="RHEA-COMP:10670"/>
        <dbReference type="ChEBI" id="CHEBI:15378"/>
        <dbReference type="ChEBI" id="CHEBI:30616"/>
        <dbReference type="ChEBI" id="CHEBI:32551"/>
        <dbReference type="ChEBI" id="CHEBI:33019"/>
        <dbReference type="ChEBI" id="CHEBI:82748"/>
        <dbReference type="ChEBI" id="CHEBI:83665"/>
        <dbReference type="ChEBI" id="CHEBI:456215"/>
        <dbReference type="EC" id="6.3.4.19"/>
    </reaction>
</comment>
<dbReference type="RefSeq" id="WP_151780600.1">
    <property type="nucleotide sequence ID" value="NZ_BKNL01000002.1"/>
</dbReference>
<gene>
    <name evidence="8 9" type="primary">tilS</name>
    <name evidence="9" type="ORF">I9054_017090</name>
</gene>
<dbReference type="Proteomes" id="UP000644140">
    <property type="component" value="Chromosome"/>
</dbReference>
<evidence type="ECO:0000256" key="4">
    <source>
        <dbReference type="ARBA" id="ARBA00022694"/>
    </source>
</evidence>
<dbReference type="PANTHER" id="PTHR43033">
    <property type="entry name" value="TRNA(ILE)-LYSIDINE SYNTHASE-RELATED"/>
    <property type="match status" value="1"/>
</dbReference>
<evidence type="ECO:0000256" key="2">
    <source>
        <dbReference type="ARBA" id="ARBA00022490"/>
    </source>
</evidence>
<dbReference type="AlphaFoldDB" id="A0A8I1AM54"/>
<evidence type="ECO:0000256" key="8">
    <source>
        <dbReference type="HAMAP-Rule" id="MF_01161"/>
    </source>
</evidence>
<reference evidence="9" key="1">
    <citation type="submission" date="2022-02" db="EMBL/GenBank/DDBJ databases">
        <title>Characterization of Tn125 harboring carbapenem-resistant Acinetobacter bereziniae clinical isolates.</title>
        <authorList>
            <person name="Wong N.-K."/>
            <person name="Pan Q."/>
        </authorList>
    </citation>
    <scope>NUCLEOTIDE SEQUENCE</scope>
    <source>
        <strain evidence="9">GD03393</strain>
    </source>
</reference>
<dbReference type="GO" id="GO:0032267">
    <property type="term" value="F:tRNA(Ile)-lysidine synthase activity"/>
    <property type="evidence" value="ECO:0007669"/>
    <property type="project" value="UniProtKB-EC"/>
</dbReference>
<dbReference type="EC" id="6.3.4.19" evidence="8"/>
<dbReference type="NCBIfam" id="TIGR02432">
    <property type="entry name" value="lysidine_TilS_N"/>
    <property type="match status" value="1"/>
</dbReference>
<comment type="subcellular location">
    <subcellularLocation>
        <location evidence="1 8">Cytoplasm</location>
    </subcellularLocation>
</comment>
<dbReference type="InterPro" id="IPR012795">
    <property type="entry name" value="tRNA_Ile_lys_synt_N"/>
</dbReference>
<dbReference type="HAMAP" id="MF_01161">
    <property type="entry name" value="tRNA_Ile_lys_synt"/>
    <property type="match status" value="1"/>
</dbReference>
<dbReference type="InterPro" id="IPR014729">
    <property type="entry name" value="Rossmann-like_a/b/a_fold"/>
</dbReference>
<dbReference type="Gene3D" id="1.20.59.20">
    <property type="match status" value="1"/>
</dbReference>
<dbReference type="InterPro" id="IPR015262">
    <property type="entry name" value="tRNA_Ile_lys_synt_subst-bd"/>
</dbReference>
<dbReference type="InterPro" id="IPR012094">
    <property type="entry name" value="tRNA_Ile_lys_synt"/>
</dbReference>
<evidence type="ECO:0000313" key="10">
    <source>
        <dbReference type="Proteomes" id="UP000644140"/>
    </source>
</evidence>
<dbReference type="GO" id="GO:0005737">
    <property type="term" value="C:cytoplasm"/>
    <property type="evidence" value="ECO:0007669"/>
    <property type="project" value="UniProtKB-SubCell"/>
</dbReference>
<protein>
    <recommendedName>
        <fullName evidence="8">tRNA(Ile)-lysidine synthase</fullName>
        <ecNumber evidence="8">6.3.4.19</ecNumber>
    </recommendedName>
    <alternativeName>
        <fullName evidence="8">tRNA(Ile)-2-lysyl-cytidine synthase</fullName>
    </alternativeName>
    <alternativeName>
        <fullName evidence="8">tRNA(Ile)-lysidine synthetase</fullName>
    </alternativeName>
</protein>
<keyword evidence="2 8" id="KW-0963">Cytoplasm</keyword>
<keyword evidence="5 8" id="KW-0547">Nucleotide-binding</keyword>
<dbReference type="NCBIfam" id="TIGR02433">
    <property type="entry name" value="lysidine_TilS_C"/>
    <property type="match status" value="1"/>
</dbReference>
<evidence type="ECO:0000256" key="1">
    <source>
        <dbReference type="ARBA" id="ARBA00004496"/>
    </source>
</evidence>
<keyword evidence="4 8" id="KW-0819">tRNA processing</keyword>
<evidence type="ECO:0000256" key="6">
    <source>
        <dbReference type="ARBA" id="ARBA00022840"/>
    </source>
</evidence>
<evidence type="ECO:0000313" key="9">
    <source>
        <dbReference type="EMBL" id="UUN97055.1"/>
    </source>
</evidence>
<dbReference type="SUPFAM" id="SSF52402">
    <property type="entry name" value="Adenine nucleotide alpha hydrolases-like"/>
    <property type="match status" value="1"/>
</dbReference>
<comment type="domain">
    <text evidence="8">The N-terminal region contains the highly conserved SGGXDS motif, predicted to be a P-loop motif involved in ATP binding.</text>
</comment>
<dbReference type="Pfam" id="PF01171">
    <property type="entry name" value="ATP_bind_3"/>
    <property type="match status" value="1"/>
</dbReference>
<dbReference type="Pfam" id="PF09179">
    <property type="entry name" value="TilS"/>
    <property type="match status" value="1"/>
</dbReference>
<organism evidence="9 10">
    <name type="scientific">Acinetobacter bereziniae</name>
    <name type="common">Acinetobacter genomosp. 10</name>
    <dbReference type="NCBI Taxonomy" id="106648"/>
    <lineage>
        <taxon>Bacteria</taxon>
        <taxon>Pseudomonadati</taxon>
        <taxon>Pseudomonadota</taxon>
        <taxon>Gammaproteobacteria</taxon>
        <taxon>Moraxellales</taxon>
        <taxon>Moraxellaceae</taxon>
        <taxon>Acinetobacter</taxon>
    </lineage>
</organism>
<dbReference type="PANTHER" id="PTHR43033:SF1">
    <property type="entry name" value="TRNA(ILE)-LYSIDINE SYNTHASE-RELATED"/>
    <property type="match status" value="1"/>
</dbReference>
<dbReference type="Pfam" id="PF11734">
    <property type="entry name" value="TilS_C"/>
    <property type="match status" value="1"/>
</dbReference>
<dbReference type="Gene3D" id="3.40.50.620">
    <property type="entry name" value="HUPs"/>
    <property type="match status" value="1"/>
</dbReference>
<dbReference type="InterPro" id="IPR011063">
    <property type="entry name" value="TilS/TtcA_N"/>
</dbReference>
<keyword evidence="3 8" id="KW-0436">Ligase</keyword>
<dbReference type="SMART" id="SM00977">
    <property type="entry name" value="TilS_C"/>
    <property type="match status" value="1"/>
</dbReference>
<proteinExistence type="inferred from homology"/>
<evidence type="ECO:0000256" key="5">
    <source>
        <dbReference type="ARBA" id="ARBA00022741"/>
    </source>
</evidence>
<sequence length="459" mass="53853">MRSTLSTFNEVWQRQFRSRFLKQHAQFAENTHFLIGCSGGMDSMLLLHLMVQFFPHHVRAIYVNHQLQTASDEWADFVAQQCTILQIPYIIQNVQVAEGNLENQARQARYDAYLQHIKTDEVLVLAHHQQDQAETLILRLLSGAGVAGLSAMKSKDQREQLTIWRPLLDISREQICQWVQQLQIAYVNDPTNLDTQYDRAWCRHELWHILQSRYPKMQQALARTSYLMQDANEILNEVLQQDLSFCGNEEKLDLIKLKQLSLARQRQLLSTWMKGQDTYRPAFEMVQRLYDEVIDSKTDSQAALHWNHFYYLRYQNHLYRVEQQHYLAAQSKQQVPEQTYQFQLHQQLQFTSGVFQIERSKIGLSFALFNQKLTLKPRLGGEKIHLYGRIGAWPLKKAIQEAHIFPWMRHTIQILSVDNVMLGVFTPNGFWLAQSEYCEIGGWQPNLISKIKTKVECDS</sequence>
<dbReference type="EMBL" id="CP092085">
    <property type="protein sequence ID" value="UUN97055.1"/>
    <property type="molecule type" value="Genomic_DNA"/>
</dbReference>
<keyword evidence="6 8" id="KW-0067">ATP-binding</keyword>
<dbReference type="SUPFAM" id="SSF56037">
    <property type="entry name" value="PheT/TilS domain"/>
    <property type="match status" value="1"/>
</dbReference>
<dbReference type="InterPro" id="IPR012796">
    <property type="entry name" value="Lysidine-tRNA-synth_C"/>
</dbReference>
<dbReference type="GO" id="GO:0006400">
    <property type="term" value="P:tRNA modification"/>
    <property type="evidence" value="ECO:0007669"/>
    <property type="project" value="UniProtKB-UniRule"/>
</dbReference>
<comment type="function">
    <text evidence="8">Ligates lysine onto the cytidine present at position 34 of the AUA codon-specific tRNA(Ile) that contains the anticodon CAU, in an ATP-dependent manner. Cytidine is converted to lysidine, thus changing the amino acid specificity of the tRNA from methionine to isoleucine.</text>
</comment>